<dbReference type="Pfam" id="PF00957">
    <property type="entry name" value="Synaptobrevin"/>
    <property type="match status" value="1"/>
</dbReference>
<name>A0AAD5UFF3_9FUNG</name>
<evidence type="ECO:0000256" key="4">
    <source>
        <dbReference type="ARBA" id="ARBA00022481"/>
    </source>
</evidence>
<dbReference type="GO" id="GO:0005886">
    <property type="term" value="C:plasma membrane"/>
    <property type="evidence" value="ECO:0007669"/>
    <property type="project" value="UniProtKB-SubCell"/>
</dbReference>
<evidence type="ECO:0000256" key="8">
    <source>
        <dbReference type="ARBA" id="ARBA00023289"/>
    </source>
</evidence>
<evidence type="ECO:0000256" key="1">
    <source>
        <dbReference type="ARBA" id="ARBA00004342"/>
    </source>
</evidence>
<dbReference type="Proteomes" id="UP001210925">
    <property type="component" value="Unassembled WGS sequence"/>
</dbReference>
<evidence type="ECO:0000313" key="13">
    <source>
        <dbReference type="EMBL" id="KAJ3256072.1"/>
    </source>
</evidence>
<dbReference type="PANTHER" id="PTHR45806:SF1">
    <property type="entry name" value="SYNAPTOBREVIN HOMOLOG YKT6"/>
    <property type="match status" value="1"/>
</dbReference>
<evidence type="ECO:0000256" key="7">
    <source>
        <dbReference type="ARBA" id="ARBA00023288"/>
    </source>
</evidence>
<dbReference type="InterPro" id="IPR010908">
    <property type="entry name" value="Longin_dom"/>
</dbReference>
<evidence type="ECO:0000256" key="3">
    <source>
        <dbReference type="ARBA" id="ARBA00022475"/>
    </source>
</evidence>
<dbReference type="AlphaFoldDB" id="A0AAD5UFF3"/>
<dbReference type="PRINTS" id="PR00219">
    <property type="entry name" value="SYNAPTOBREVN"/>
</dbReference>
<dbReference type="InterPro" id="IPR045848">
    <property type="entry name" value="R-SNARE_YKT6"/>
</dbReference>
<evidence type="ECO:0000256" key="6">
    <source>
        <dbReference type="ARBA" id="ARBA00023139"/>
    </source>
</evidence>
<keyword evidence="8" id="KW-0636">Prenylation</keyword>
<dbReference type="GO" id="GO:0006888">
    <property type="term" value="P:endoplasmic reticulum to Golgi vesicle-mediated transport"/>
    <property type="evidence" value="ECO:0007669"/>
    <property type="project" value="TreeGrafter"/>
</dbReference>
<dbReference type="FunFam" id="1.20.5.110:FF:000020">
    <property type="entry name" value="synaptobrevin homolog YKT6"/>
    <property type="match status" value="1"/>
</dbReference>
<dbReference type="InterPro" id="IPR011012">
    <property type="entry name" value="Longin-like_dom_sf"/>
</dbReference>
<evidence type="ECO:0000256" key="2">
    <source>
        <dbReference type="ARBA" id="ARBA00008025"/>
    </source>
</evidence>
<dbReference type="SUPFAM" id="SSF64356">
    <property type="entry name" value="SNARE-like"/>
    <property type="match status" value="1"/>
</dbReference>
<dbReference type="PROSITE" id="PS50892">
    <property type="entry name" value="V_SNARE"/>
    <property type="match status" value="1"/>
</dbReference>
<dbReference type="CDD" id="cd14824">
    <property type="entry name" value="Longin"/>
    <property type="match status" value="1"/>
</dbReference>
<keyword evidence="6" id="KW-0564">Palmitate</keyword>
<keyword evidence="14" id="KW-1185">Reference proteome</keyword>
<dbReference type="InterPro" id="IPR001388">
    <property type="entry name" value="Synaptobrevin-like"/>
</dbReference>
<keyword evidence="3" id="KW-1003">Cell membrane</keyword>
<sequence>MKVLCLAICEGKKILAIEHELSSFSYFSRGSIQEGMNFFVQTVVERTPNGQRATVQQDNYTGHVYVSQDGLASVIVTDAEYPQRVAFSVAGKCLDEFKSKFPRKDVTPETTSQRYPELRQHLEKAQDPQSNDPFMRVQRELDETKVILHKTMDSLLQRGEKLDDLVQRSDQLSAQSKMFYKTAKKTNACCTYV</sequence>
<accession>A0AAD5UFF3</accession>
<evidence type="ECO:0000259" key="12">
    <source>
        <dbReference type="PROSITE" id="PS50892"/>
    </source>
</evidence>
<evidence type="ECO:0000256" key="10">
    <source>
        <dbReference type="PROSITE-ProRule" id="PRU00290"/>
    </source>
</evidence>
<keyword evidence="10" id="KW-0175">Coiled coil</keyword>
<keyword evidence="7" id="KW-0449">Lipoprotein</keyword>
<dbReference type="GO" id="GO:0005794">
    <property type="term" value="C:Golgi apparatus"/>
    <property type="evidence" value="ECO:0007669"/>
    <property type="project" value="TreeGrafter"/>
</dbReference>
<dbReference type="PROSITE" id="PS50859">
    <property type="entry name" value="LONGIN"/>
    <property type="match status" value="1"/>
</dbReference>
<proteinExistence type="inferred from homology"/>
<dbReference type="SMART" id="SM01270">
    <property type="entry name" value="Longin"/>
    <property type="match status" value="1"/>
</dbReference>
<evidence type="ECO:0000256" key="9">
    <source>
        <dbReference type="ARBA" id="ARBA00026133"/>
    </source>
</evidence>
<dbReference type="EMBL" id="JADGKB010000056">
    <property type="protein sequence ID" value="KAJ3256072.1"/>
    <property type="molecule type" value="Genomic_DNA"/>
</dbReference>
<dbReference type="SUPFAM" id="SSF58038">
    <property type="entry name" value="SNARE fusion complex"/>
    <property type="match status" value="1"/>
</dbReference>
<feature type="domain" description="V-SNARE coiled-coil homology" evidence="12">
    <location>
        <begin position="133"/>
        <end position="193"/>
    </location>
</feature>
<evidence type="ECO:0000259" key="11">
    <source>
        <dbReference type="PROSITE" id="PS50859"/>
    </source>
</evidence>
<dbReference type="PANTHER" id="PTHR45806">
    <property type="entry name" value="SYNAPTOBREVIN HOMOLOG YKT6"/>
    <property type="match status" value="1"/>
</dbReference>
<reference evidence="13" key="1">
    <citation type="submission" date="2020-05" db="EMBL/GenBank/DDBJ databases">
        <title>Phylogenomic resolution of chytrid fungi.</title>
        <authorList>
            <person name="Stajich J.E."/>
            <person name="Amses K."/>
            <person name="Simmons R."/>
            <person name="Seto K."/>
            <person name="Myers J."/>
            <person name="Bonds A."/>
            <person name="Quandt C.A."/>
            <person name="Barry K."/>
            <person name="Liu P."/>
            <person name="Grigoriev I."/>
            <person name="Longcore J.E."/>
            <person name="James T.Y."/>
        </authorList>
    </citation>
    <scope>NUCLEOTIDE SEQUENCE</scope>
    <source>
        <strain evidence="13">PLAUS21</strain>
    </source>
</reference>
<evidence type="ECO:0000256" key="5">
    <source>
        <dbReference type="ARBA" id="ARBA00023136"/>
    </source>
</evidence>
<comment type="subcellular location">
    <subcellularLocation>
        <location evidence="1">Cell membrane</location>
        <topology evidence="1">Lipid-anchor</topology>
        <orientation evidence="1">Cytoplasmic side</orientation>
    </subcellularLocation>
</comment>
<dbReference type="Gene3D" id="3.30.450.50">
    <property type="entry name" value="Longin domain"/>
    <property type="match status" value="1"/>
</dbReference>
<dbReference type="InterPro" id="IPR042855">
    <property type="entry name" value="V_SNARE_CC"/>
</dbReference>
<keyword evidence="4" id="KW-0488">Methylation</keyword>
<comment type="similarity">
    <text evidence="2">Belongs to the synaptobrevin family.</text>
</comment>
<gene>
    <name evidence="13" type="primary">YKT6</name>
    <name evidence="13" type="ORF">HK103_005755</name>
</gene>
<keyword evidence="5" id="KW-0472">Membrane</keyword>
<dbReference type="Gene3D" id="1.20.5.110">
    <property type="match status" value="1"/>
</dbReference>
<dbReference type="Pfam" id="PF13774">
    <property type="entry name" value="Longin"/>
    <property type="match status" value="1"/>
</dbReference>
<organism evidence="13 14">
    <name type="scientific">Boothiomyces macroporosus</name>
    <dbReference type="NCBI Taxonomy" id="261099"/>
    <lineage>
        <taxon>Eukaryota</taxon>
        <taxon>Fungi</taxon>
        <taxon>Fungi incertae sedis</taxon>
        <taxon>Chytridiomycota</taxon>
        <taxon>Chytridiomycota incertae sedis</taxon>
        <taxon>Chytridiomycetes</taxon>
        <taxon>Rhizophydiales</taxon>
        <taxon>Terramycetaceae</taxon>
        <taxon>Boothiomyces</taxon>
    </lineage>
</organism>
<feature type="domain" description="Longin" evidence="11">
    <location>
        <begin position="1"/>
        <end position="119"/>
    </location>
</feature>
<evidence type="ECO:0000313" key="14">
    <source>
        <dbReference type="Proteomes" id="UP001210925"/>
    </source>
</evidence>
<dbReference type="CDD" id="cd15867">
    <property type="entry name" value="R-SNARE_YKT6"/>
    <property type="match status" value="1"/>
</dbReference>
<comment type="caution">
    <text evidence="13">The sequence shown here is derived from an EMBL/GenBank/DDBJ whole genome shotgun (WGS) entry which is preliminary data.</text>
</comment>
<protein>
    <recommendedName>
        <fullName evidence="9">Synaptobrevin homolog YKT6</fullName>
    </recommendedName>
</protein>
<dbReference type="GO" id="GO:0005484">
    <property type="term" value="F:SNAP receptor activity"/>
    <property type="evidence" value="ECO:0007669"/>
    <property type="project" value="TreeGrafter"/>
</dbReference>